<evidence type="ECO:0000256" key="4">
    <source>
        <dbReference type="PROSITE-ProRule" id="PRU00175"/>
    </source>
</evidence>
<keyword evidence="6" id="KW-1185">Reference proteome</keyword>
<dbReference type="GO" id="GO:0008270">
    <property type="term" value="F:zinc ion binding"/>
    <property type="evidence" value="ECO:0007669"/>
    <property type="project" value="UniProtKB-KW"/>
</dbReference>
<dbReference type="Proteomes" id="UP000694843">
    <property type="component" value="Unplaced"/>
</dbReference>
<accession>A0A979FGS5</accession>
<feature type="domain" description="RING-type" evidence="5">
    <location>
        <begin position="202"/>
        <end position="242"/>
    </location>
</feature>
<dbReference type="SUPFAM" id="SSF57850">
    <property type="entry name" value="RING/U-box"/>
    <property type="match status" value="1"/>
</dbReference>
<name>A0A979FGS5_HYAAZ</name>
<dbReference type="InterPro" id="IPR017907">
    <property type="entry name" value="Znf_RING_CS"/>
</dbReference>
<dbReference type="AlphaFoldDB" id="A0A979FGS5"/>
<dbReference type="OrthoDB" id="9049620at2759"/>
<keyword evidence="3" id="KW-0862">Zinc</keyword>
<evidence type="ECO:0000256" key="3">
    <source>
        <dbReference type="ARBA" id="ARBA00022833"/>
    </source>
</evidence>
<keyword evidence="1" id="KW-0479">Metal-binding</keyword>
<dbReference type="KEGG" id="hazt:125177719"/>
<dbReference type="GeneID" id="125177719"/>
<evidence type="ECO:0000256" key="2">
    <source>
        <dbReference type="ARBA" id="ARBA00022771"/>
    </source>
</evidence>
<sequence length="256" mass="29472">MANRHDVHSLISSTEGEQTLVWNSDNLEHNFSDWEMEILNDICSLHLRALQQPSHLLFEELVLVLTPIFLDSAVWADLNVKEDMTPTTVDILFSEIISIIDCISPTKYGQHNNVDFVDYFNRMEASVRGMVCEIEDSISLKRTGLNRESRLSEIIRSLFSMYDNVVKAGVILGNTHHELWSPLLDKRSLQDILPQSEEDKACPVCLDINITEEENFVMFSSCKHLFCHSCIVRWMENNSSCPNQWVSKIKNNIRII</sequence>
<dbReference type="InterPro" id="IPR001841">
    <property type="entry name" value="Znf_RING"/>
</dbReference>
<protein>
    <submittedName>
        <fullName evidence="7">Uncharacterized protein LOC125177719</fullName>
    </submittedName>
</protein>
<dbReference type="InterPro" id="IPR013083">
    <property type="entry name" value="Znf_RING/FYVE/PHD"/>
</dbReference>
<dbReference type="Gene3D" id="3.30.40.10">
    <property type="entry name" value="Zinc/RING finger domain, C3HC4 (zinc finger)"/>
    <property type="match status" value="1"/>
</dbReference>
<evidence type="ECO:0000313" key="7">
    <source>
        <dbReference type="RefSeq" id="XP_047735957.1"/>
    </source>
</evidence>
<dbReference type="Pfam" id="PF13639">
    <property type="entry name" value="zf-RING_2"/>
    <property type="match status" value="1"/>
</dbReference>
<organism evidence="6 7">
    <name type="scientific">Hyalella azteca</name>
    <name type="common">Amphipod</name>
    <dbReference type="NCBI Taxonomy" id="294128"/>
    <lineage>
        <taxon>Eukaryota</taxon>
        <taxon>Metazoa</taxon>
        <taxon>Ecdysozoa</taxon>
        <taxon>Arthropoda</taxon>
        <taxon>Crustacea</taxon>
        <taxon>Multicrustacea</taxon>
        <taxon>Malacostraca</taxon>
        <taxon>Eumalacostraca</taxon>
        <taxon>Peracarida</taxon>
        <taxon>Amphipoda</taxon>
        <taxon>Senticaudata</taxon>
        <taxon>Talitrida</taxon>
        <taxon>Talitroidea</taxon>
        <taxon>Hyalellidae</taxon>
        <taxon>Hyalella</taxon>
    </lineage>
</organism>
<gene>
    <name evidence="7" type="primary">LOC125177719</name>
</gene>
<dbReference type="PROSITE" id="PS50089">
    <property type="entry name" value="ZF_RING_2"/>
    <property type="match status" value="1"/>
</dbReference>
<evidence type="ECO:0000313" key="6">
    <source>
        <dbReference type="Proteomes" id="UP000694843"/>
    </source>
</evidence>
<dbReference type="SMART" id="SM00184">
    <property type="entry name" value="RING"/>
    <property type="match status" value="1"/>
</dbReference>
<reference evidence="7" key="1">
    <citation type="submission" date="2025-08" db="UniProtKB">
        <authorList>
            <consortium name="RefSeq"/>
        </authorList>
    </citation>
    <scope>IDENTIFICATION</scope>
    <source>
        <tissue evidence="7">Whole organism</tissue>
    </source>
</reference>
<evidence type="ECO:0000256" key="1">
    <source>
        <dbReference type="ARBA" id="ARBA00022723"/>
    </source>
</evidence>
<proteinExistence type="predicted"/>
<keyword evidence="2 4" id="KW-0863">Zinc-finger</keyword>
<evidence type="ECO:0000259" key="5">
    <source>
        <dbReference type="PROSITE" id="PS50089"/>
    </source>
</evidence>
<dbReference type="RefSeq" id="XP_047735957.1">
    <property type="nucleotide sequence ID" value="XM_047880001.1"/>
</dbReference>
<dbReference type="PROSITE" id="PS00518">
    <property type="entry name" value="ZF_RING_1"/>
    <property type="match status" value="1"/>
</dbReference>